<evidence type="ECO:0000313" key="2">
    <source>
        <dbReference type="Proteomes" id="UP001168972"/>
    </source>
</evidence>
<dbReference type="EMBL" id="JAQQBR010000002">
    <property type="protein sequence ID" value="KAK0180772.1"/>
    <property type="molecule type" value="Genomic_DNA"/>
</dbReference>
<proteinExistence type="predicted"/>
<keyword evidence="2" id="KW-1185">Reference proteome</keyword>
<organism evidence="1 2">
    <name type="scientific">Microctonus hyperodae</name>
    <name type="common">Parasitoid wasp</name>
    <dbReference type="NCBI Taxonomy" id="165561"/>
    <lineage>
        <taxon>Eukaryota</taxon>
        <taxon>Metazoa</taxon>
        <taxon>Ecdysozoa</taxon>
        <taxon>Arthropoda</taxon>
        <taxon>Hexapoda</taxon>
        <taxon>Insecta</taxon>
        <taxon>Pterygota</taxon>
        <taxon>Neoptera</taxon>
        <taxon>Endopterygota</taxon>
        <taxon>Hymenoptera</taxon>
        <taxon>Apocrita</taxon>
        <taxon>Ichneumonoidea</taxon>
        <taxon>Braconidae</taxon>
        <taxon>Euphorinae</taxon>
        <taxon>Microctonus</taxon>
    </lineage>
</organism>
<reference evidence="1" key="2">
    <citation type="submission" date="2023-03" db="EMBL/GenBank/DDBJ databases">
        <authorList>
            <person name="Inwood S.N."/>
            <person name="Skelly J.G."/>
            <person name="Guhlin J."/>
            <person name="Harrop T.W.R."/>
            <person name="Goldson S.G."/>
            <person name="Dearden P.K."/>
        </authorList>
    </citation>
    <scope>NUCLEOTIDE SEQUENCE</scope>
    <source>
        <strain evidence="1">Lincoln</strain>
        <tissue evidence="1">Whole body</tissue>
    </source>
</reference>
<accession>A0AA39G3D9</accession>
<gene>
    <name evidence="1" type="ORF">PV327_003122</name>
</gene>
<sequence>MRFISQGYGEFNLDHSASINNVRTNVKRTRSDSTILSPKLFADSKSSNVHLINNSISTQKLKNTMASKKKFETRSPTVEGVDDDSLKKLFGPSQNKHHSEKSFAKKVAAFEKLHKKIKTRNSGLKNLIRTKRFGDAGHELQKHLRIKKKGRKSRMVKRWGGSKKIKKSADHVALSQLLEDIIHFAQMILTKIAEIRESMKVMKRECYGHSSAE</sequence>
<dbReference type="AlphaFoldDB" id="A0AA39G3D9"/>
<dbReference type="Proteomes" id="UP001168972">
    <property type="component" value="Unassembled WGS sequence"/>
</dbReference>
<protein>
    <submittedName>
        <fullName evidence="1">Uncharacterized protein</fullName>
    </submittedName>
</protein>
<reference evidence="1" key="1">
    <citation type="journal article" date="2023" name="bioRxiv">
        <title>Scaffold-level genome assemblies of two parasitoid biocontrol wasps reveal the parthenogenesis mechanism and an associated novel virus.</title>
        <authorList>
            <person name="Inwood S."/>
            <person name="Skelly J."/>
            <person name="Guhlin J."/>
            <person name="Harrop T."/>
            <person name="Goldson S."/>
            <person name="Dearden P."/>
        </authorList>
    </citation>
    <scope>NUCLEOTIDE SEQUENCE</scope>
    <source>
        <strain evidence="1">Lincoln</strain>
        <tissue evidence="1">Whole body</tissue>
    </source>
</reference>
<name>A0AA39G3D9_MICHY</name>
<comment type="caution">
    <text evidence="1">The sequence shown here is derived from an EMBL/GenBank/DDBJ whole genome shotgun (WGS) entry which is preliminary data.</text>
</comment>
<evidence type="ECO:0000313" key="1">
    <source>
        <dbReference type="EMBL" id="KAK0180772.1"/>
    </source>
</evidence>